<dbReference type="InterPro" id="IPR039448">
    <property type="entry name" value="Beta_helix"/>
</dbReference>
<dbReference type="EMBL" id="QEXV01000001">
    <property type="protein sequence ID" value="PWE18683.1"/>
    <property type="molecule type" value="Genomic_DNA"/>
</dbReference>
<name>A0A2U2BXD2_9PROT</name>
<accession>A0A2U2BXD2</accession>
<comment type="caution">
    <text evidence="3">The sequence shown here is derived from an EMBL/GenBank/DDBJ whole genome shotgun (WGS) entry which is preliminary data.</text>
</comment>
<gene>
    <name evidence="3" type="ORF">DDZ18_03575</name>
</gene>
<evidence type="ECO:0000259" key="2">
    <source>
        <dbReference type="Pfam" id="PF13229"/>
    </source>
</evidence>
<dbReference type="RefSeq" id="WP_109251957.1">
    <property type="nucleotide sequence ID" value="NZ_QEXV01000001.1"/>
</dbReference>
<protein>
    <recommendedName>
        <fullName evidence="2">Right handed beta helix domain-containing protein</fullName>
    </recommendedName>
</protein>
<evidence type="ECO:0000313" key="3">
    <source>
        <dbReference type="EMBL" id="PWE18683.1"/>
    </source>
</evidence>
<proteinExistence type="predicted"/>
<dbReference type="OrthoDB" id="134475at2"/>
<dbReference type="InterPro" id="IPR011050">
    <property type="entry name" value="Pectin_lyase_fold/virulence"/>
</dbReference>
<organism evidence="3 4">
    <name type="scientific">Marinicauda salina</name>
    <dbReference type="NCBI Taxonomy" id="2135793"/>
    <lineage>
        <taxon>Bacteria</taxon>
        <taxon>Pseudomonadati</taxon>
        <taxon>Pseudomonadota</taxon>
        <taxon>Alphaproteobacteria</taxon>
        <taxon>Maricaulales</taxon>
        <taxon>Maricaulaceae</taxon>
        <taxon>Marinicauda</taxon>
    </lineage>
</organism>
<dbReference type="InterPro" id="IPR012334">
    <property type="entry name" value="Pectin_lyas_fold"/>
</dbReference>
<keyword evidence="4" id="KW-1185">Reference proteome</keyword>
<dbReference type="AlphaFoldDB" id="A0A2U2BXD2"/>
<evidence type="ECO:0000256" key="1">
    <source>
        <dbReference type="SAM" id="SignalP"/>
    </source>
</evidence>
<feature type="domain" description="Right handed beta helix" evidence="2">
    <location>
        <begin position="136"/>
        <end position="297"/>
    </location>
</feature>
<dbReference type="Proteomes" id="UP000245168">
    <property type="component" value="Unassembled WGS sequence"/>
</dbReference>
<keyword evidence="1" id="KW-0732">Signal</keyword>
<feature type="chain" id="PRO_5015513670" description="Right handed beta helix domain-containing protein" evidence="1">
    <location>
        <begin position="23"/>
        <end position="336"/>
    </location>
</feature>
<evidence type="ECO:0000313" key="4">
    <source>
        <dbReference type="Proteomes" id="UP000245168"/>
    </source>
</evidence>
<sequence length="336" mass="34439">MKGQIVAAAAVAFGAAALFTGAGEASNTCNFTMSGSTMLLNGDCTTTETIYVPDGVTLDGQGHSITALDPFEGAVVENEAGAVEMHVTRLVVAADLPQGCRADLEGVRFLGASGSVSHSTVADITQDSGCQTGVGIVARNEGTTVEESVSISHSVIENYGKGGIACIGSGSCTIEHNVITESADQDRLGANSVQFSLGAGGSLRFNHIGGNQWLGDSAYAATAVLAFESDDVLIANNNIGGNSDVAVYVYGDDAATVDNNRIFERSPDDGYYPVNYGVEWGLLDVGSGNVMTNNKVRGYEIPAASSPDDGDISGTRVVAEGEAPSASDWCPANVCD</sequence>
<feature type="signal peptide" evidence="1">
    <location>
        <begin position="1"/>
        <end position="22"/>
    </location>
</feature>
<dbReference type="Pfam" id="PF13229">
    <property type="entry name" value="Beta_helix"/>
    <property type="match status" value="1"/>
</dbReference>
<reference evidence="4" key="1">
    <citation type="submission" date="2018-05" db="EMBL/GenBank/DDBJ databases">
        <authorList>
            <person name="Liu B.-T."/>
        </authorList>
    </citation>
    <scope>NUCLEOTIDE SEQUENCE [LARGE SCALE GENOMIC DNA]</scope>
    <source>
        <strain evidence="4">WD6-1</strain>
    </source>
</reference>
<dbReference type="SUPFAM" id="SSF51126">
    <property type="entry name" value="Pectin lyase-like"/>
    <property type="match status" value="1"/>
</dbReference>
<dbReference type="Gene3D" id="2.160.20.10">
    <property type="entry name" value="Single-stranded right-handed beta-helix, Pectin lyase-like"/>
    <property type="match status" value="1"/>
</dbReference>